<accession>H5TFH0</accession>
<proteinExistence type="predicted"/>
<dbReference type="AlphaFoldDB" id="H5TFH0"/>
<organism evidence="3 4">
    <name type="scientific">Gordonia otitidis (strain DSM 44809 / CCUG 52243 / JCM 12355 / NBRC 100426 / IFM 10032)</name>
    <dbReference type="NCBI Taxonomy" id="1108044"/>
    <lineage>
        <taxon>Bacteria</taxon>
        <taxon>Bacillati</taxon>
        <taxon>Actinomycetota</taxon>
        <taxon>Actinomycetes</taxon>
        <taxon>Mycobacteriales</taxon>
        <taxon>Gordoniaceae</taxon>
        <taxon>Gordonia</taxon>
    </lineage>
</organism>
<evidence type="ECO:0008006" key="5">
    <source>
        <dbReference type="Google" id="ProtNLM"/>
    </source>
</evidence>
<evidence type="ECO:0000313" key="3">
    <source>
        <dbReference type="EMBL" id="GAB32228.1"/>
    </source>
</evidence>
<protein>
    <recommendedName>
        <fullName evidence="5">MmpS family membrane protein</fullName>
    </recommendedName>
</protein>
<name>H5TFH0_GORO1</name>
<feature type="compositionally biased region" description="Polar residues" evidence="1">
    <location>
        <begin position="127"/>
        <end position="137"/>
    </location>
</feature>
<reference evidence="3" key="1">
    <citation type="submission" date="2012-02" db="EMBL/GenBank/DDBJ databases">
        <title>Whole genome shotgun sequence of Gordonia otitidis NBRC 100426.</title>
        <authorList>
            <person name="Yoshida I."/>
            <person name="Hosoyama A."/>
            <person name="Tsuchikane K."/>
            <person name="Katsumata H."/>
            <person name="Yamazaki S."/>
            <person name="Fujita N."/>
        </authorList>
    </citation>
    <scope>NUCLEOTIDE SEQUENCE [LARGE SCALE GENOMIC DNA]</scope>
    <source>
        <strain evidence="3">NBRC 100426</strain>
    </source>
</reference>
<sequence>MGQQEAGPRPEDLYRAPLMPGLYPPLGFAPDGTPLFRPDQRQPSTTQTSRAEWPQSTNDPAGMHYPGDGTAPPVPPDAPFDDAAPDEQRRQPQSPGRFGVGLVFALVAAVVVGLVFYGFSLVRQSSAQSQDAPTTLTIVDPTSPDIPNGQQQPGNPMPPPGATGAPRDSDTTGRAVTYDATIEGSGTILYVDDVGLRSEFTPPPTWHLEFTAGSAPLRLLVLAGVNSSASCEIRVDGQTVSTDRVGPESTRRTATCRA</sequence>
<evidence type="ECO:0000256" key="1">
    <source>
        <dbReference type="SAM" id="MobiDB-lite"/>
    </source>
</evidence>
<keyword evidence="4" id="KW-1185">Reference proteome</keyword>
<dbReference type="STRING" id="1108044.GOOTI_001_00100"/>
<evidence type="ECO:0000313" key="4">
    <source>
        <dbReference type="Proteomes" id="UP000005038"/>
    </source>
</evidence>
<gene>
    <name evidence="3" type="ORF">GOOTI_001_00100</name>
</gene>
<dbReference type="RefSeq" id="WP_007236505.1">
    <property type="nucleotide sequence ID" value="NZ_BAFB01000001.1"/>
</dbReference>
<feature type="transmembrane region" description="Helical" evidence="2">
    <location>
        <begin position="98"/>
        <end position="119"/>
    </location>
</feature>
<keyword evidence="2" id="KW-0812">Transmembrane</keyword>
<keyword evidence="2" id="KW-0472">Membrane</keyword>
<comment type="caution">
    <text evidence="3">The sequence shown here is derived from an EMBL/GenBank/DDBJ whole genome shotgun (WGS) entry which is preliminary data.</text>
</comment>
<keyword evidence="2" id="KW-1133">Transmembrane helix</keyword>
<dbReference type="Proteomes" id="UP000005038">
    <property type="component" value="Unassembled WGS sequence"/>
</dbReference>
<feature type="region of interest" description="Disordered" evidence="1">
    <location>
        <begin position="1"/>
        <end position="94"/>
    </location>
</feature>
<dbReference type="EMBL" id="BAFB01000001">
    <property type="protein sequence ID" value="GAB32228.1"/>
    <property type="molecule type" value="Genomic_DNA"/>
</dbReference>
<feature type="region of interest" description="Disordered" evidence="1">
    <location>
        <begin position="127"/>
        <end position="172"/>
    </location>
</feature>
<feature type="compositionally biased region" description="Polar residues" evidence="1">
    <location>
        <begin position="41"/>
        <end position="59"/>
    </location>
</feature>
<dbReference type="OrthoDB" id="4381083at2"/>
<evidence type="ECO:0000256" key="2">
    <source>
        <dbReference type="SAM" id="Phobius"/>
    </source>
</evidence>